<dbReference type="PANTHER" id="PTHR30185">
    <property type="entry name" value="CRYPTIC BETA-GLUCOSIDE BGL OPERON ANTITERMINATOR"/>
    <property type="match status" value="1"/>
</dbReference>
<accession>A0A1S7FQS8</accession>
<dbReference type="EMBL" id="CP011102">
    <property type="protein sequence ID" value="AQY49747.1"/>
    <property type="molecule type" value="Genomic_DNA"/>
</dbReference>
<dbReference type="PANTHER" id="PTHR30185:SF18">
    <property type="entry name" value="TRANSCRIPTIONAL REGULATOR MTLR"/>
    <property type="match status" value="1"/>
</dbReference>
<keyword evidence="2" id="KW-0804">Transcription</keyword>
<sequence length="486" mass="57550">MKNIITASEYRRLTLLNLLFFTEKSLSKNKLSEQVQCSLNTLNADVKLLNSILPVELAHIFEEDKRLFLKVAPKVNFDYLTAYMITESDLFELSLSVFNDEKLTIANWTEKHYISLASFYLKLKEVDTFLARSRLILNNAPLQIEGNEINIRFFFFHLFSKSYPYSGWINEDNDYESINHFIQKFEKHMGVFFSLSTRMEYAIAISICLTRITQGHAAELSNEEKEAIDDIYNFYNTDQLDFSDLEQFLGAPIELIERYVILNISFLCTFTDLTLEHTKKRIKYHQQFRKHRVHLTENLISLLDSRMLNTEIVELAVLDYLTRFNFVKKTNLILDIDYFSKKLLPDIITIPEIKNVLQKYERIPEYFFIRDNKDVIATYIHNLFNISLLNETLTNRLRVKIISKSGFIWEEYLKGQIRQFYSEESIIFCEELEPKEHWPQYDLIISDFPVEVPGEVEVLVWHVPPADRDFKQLADIIKDRYQETIE</sequence>
<dbReference type="RefSeq" id="WP_036059013.1">
    <property type="nucleotide sequence ID" value="NZ_CP011102.1"/>
</dbReference>
<dbReference type="InterPro" id="IPR050661">
    <property type="entry name" value="BglG_antiterminators"/>
</dbReference>
<organism evidence="4 5">
    <name type="scientific">Listeria weihenstephanensis</name>
    <dbReference type="NCBI Taxonomy" id="1006155"/>
    <lineage>
        <taxon>Bacteria</taxon>
        <taxon>Bacillati</taxon>
        <taxon>Bacillota</taxon>
        <taxon>Bacilli</taxon>
        <taxon>Bacillales</taxon>
        <taxon>Listeriaceae</taxon>
        <taxon>Listeria</taxon>
    </lineage>
</organism>
<dbReference type="Gene3D" id="3.40.50.2300">
    <property type="match status" value="1"/>
</dbReference>
<dbReference type="InterPro" id="IPR007737">
    <property type="entry name" value="Mga_HTH"/>
</dbReference>
<gene>
    <name evidence="4" type="ORF">UE46_00835</name>
</gene>
<dbReference type="Pfam" id="PF05043">
    <property type="entry name" value="Mga"/>
    <property type="match status" value="1"/>
</dbReference>
<keyword evidence="5" id="KW-1185">Reference proteome</keyword>
<dbReference type="AlphaFoldDB" id="A0A1S7FQS8"/>
<reference evidence="5" key="1">
    <citation type="submission" date="2015-03" db="EMBL/GenBank/DDBJ databases">
        <authorList>
            <person name="Ferrari E."/>
            <person name="Walter M.C."/>
            <person name="Huptas C."/>
            <person name="Scherer S."/>
            <person name="Mueller-Herbst S."/>
        </authorList>
    </citation>
    <scope>NUCLEOTIDE SEQUENCE [LARGE SCALE GENOMIC DNA]</scope>
    <source>
        <strain evidence="5">LWP01</strain>
    </source>
</reference>
<protein>
    <recommendedName>
        <fullName evidence="3">Mga helix-turn-helix domain-containing protein</fullName>
    </recommendedName>
</protein>
<evidence type="ECO:0000256" key="1">
    <source>
        <dbReference type="ARBA" id="ARBA00023015"/>
    </source>
</evidence>
<evidence type="ECO:0000259" key="3">
    <source>
        <dbReference type="Pfam" id="PF05043"/>
    </source>
</evidence>
<proteinExistence type="predicted"/>
<dbReference type="Proteomes" id="UP000223060">
    <property type="component" value="Chromosome"/>
</dbReference>
<feature type="domain" description="Mga helix-turn-helix" evidence="3">
    <location>
        <begin position="78"/>
        <end position="159"/>
    </location>
</feature>
<name>A0A1S7FQS8_9LIST</name>
<evidence type="ECO:0000256" key="2">
    <source>
        <dbReference type="ARBA" id="ARBA00023163"/>
    </source>
</evidence>
<keyword evidence="1" id="KW-0805">Transcription regulation</keyword>
<evidence type="ECO:0000313" key="4">
    <source>
        <dbReference type="EMBL" id="AQY49747.1"/>
    </source>
</evidence>
<evidence type="ECO:0000313" key="5">
    <source>
        <dbReference type="Proteomes" id="UP000223060"/>
    </source>
</evidence>
<dbReference type="KEGG" id="lwi:UE46_00835"/>